<comment type="subcellular location">
    <subcellularLocation>
        <location evidence="1">Cell inner membrane</location>
        <topology evidence="1">Single-pass type II membrane protein</topology>
    </subcellularLocation>
</comment>
<dbReference type="AlphaFoldDB" id="A0A840VLE8"/>
<name>A0A840VLE8_9PROT</name>
<dbReference type="GO" id="GO:0030288">
    <property type="term" value="C:outer membrane-bounded periplasmic space"/>
    <property type="evidence" value="ECO:0007669"/>
    <property type="project" value="TreeGrafter"/>
</dbReference>
<evidence type="ECO:0000256" key="16">
    <source>
        <dbReference type="ARBA" id="ARBA00022968"/>
    </source>
</evidence>
<dbReference type="Pfam" id="PF00912">
    <property type="entry name" value="Transgly"/>
    <property type="match status" value="1"/>
</dbReference>
<feature type="compositionally biased region" description="Gly residues" evidence="26">
    <location>
        <begin position="820"/>
        <end position="830"/>
    </location>
</feature>
<dbReference type="GO" id="GO:0008658">
    <property type="term" value="F:penicillin binding"/>
    <property type="evidence" value="ECO:0007669"/>
    <property type="project" value="InterPro"/>
</dbReference>
<comment type="catalytic activity">
    <reaction evidence="23">
        <text>Preferential cleavage: (Ac)2-L-Lys-D-Ala-|-D-Ala. Also transpeptidation of peptidyl-alanyl moieties that are N-acyl substituents of D-alanine.</text>
        <dbReference type="EC" id="3.4.16.4"/>
    </reaction>
</comment>
<evidence type="ECO:0000256" key="23">
    <source>
        <dbReference type="ARBA" id="ARBA00034000"/>
    </source>
</evidence>
<comment type="caution">
    <text evidence="31">The sequence shown here is derived from an EMBL/GenBank/DDBJ whole genome shotgun (WGS) entry which is preliminary data.</text>
</comment>
<gene>
    <name evidence="31" type="ORF">HNP71_000538</name>
</gene>
<keyword evidence="21" id="KW-0511">Multifunctional enzyme</keyword>
<evidence type="ECO:0000256" key="17">
    <source>
        <dbReference type="ARBA" id="ARBA00022984"/>
    </source>
</evidence>
<evidence type="ECO:0000256" key="6">
    <source>
        <dbReference type="ARBA" id="ARBA00018638"/>
    </source>
</evidence>
<dbReference type="InterPro" id="IPR050396">
    <property type="entry name" value="Glycosyltr_51/Transpeptidase"/>
</dbReference>
<dbReference type="PANTHER" id="PTHR32282:SF27">
    <property type="entry name" value="PENICILLIN-BINDING PROTEIN 1A"/>
    <property type="match status" value="1"/>
</dbReference>
<keyword evidence="14 31" id="KW-0378">Hydrolase</keyword>
<evidence type="ECO:0000256" key="12">
    <source>
        <dbReference type="ARBA" id="ARBA00022679"/>
    </source>
</evidence>
<comment type="pathway">
    <text evidence="2">Cell wall biogenesis; peptidoglycan biosynthesis.</text>
</comment>
<keyword evidence="10" id="KW-0645">Protease</keyword>
<dbReference type="GO" id="GO:0005886">
    <property type="term" value="C:plasma membrane"/>
    <property type="evidence" value="ECO:0007669"/>
    <property type="project" value="UniProtKB-SubCell"/>
</dbReference>
<dbReference type="InterPro" id="IPR036950">
    <property type="entry name" value="PBP_transglycosylase"/>
</dbReference>
<dbReference type="EC" id="2.4.99.28" evidence="24"/>
<evidence type="ECO:0000313" key="31">
    <source>
        <dbReference type="EMBL" id="MBB5372300.1"/>
    </source>
</evidence>
<evidence type="ECO:0000256" key="1">
    <source>
        <dbReference type="ARBA" id="ARBA00004249"/>
    </source>
</evidence>
<feature type="transmembrane region" description="Helical" evidence="27">
    <location>
        <begin position="39"/>
        <end position="72"/>
    </location>
</feature>
<organism evidence="31 32">
    <name type="scientific">Acidocella aromatica</name>
    <dbReference type="NCBI Taxonomy" id="1303579"/>
    <lineage>
        <taxon>Bacteria</taxon>
        <taxon>Pseudomonadati</taxon>
        <taxon>Pseudomonadota</taxon>
        <taxon>Alphaproteobacteria</taxon>
        <taxon>Acetobacterales</taxon>
        <taxon>Acidocellaceae</taxon>
        <taxon>Acidocella</taxon>
    </lineage>
</organism>
<evidence type="ECO:0000256" key="7">
    <source>
        <dbReference type="ARBA" id="ARBA00022475"/>
    </source>
</evidence>
<dbReference type="Proteomes" id="UP000553706">
    <property type="component" value="Unassembled WGS sequence"/>
</dbReference>
<evidence type="ECO:0000259" key="29">
    <source>
        <dbReference type="Pfam" id="PF00912"/>
    </source>
</evidence>
<keyword evidence="12 31" id="KW-0808">Transferase</keyword>
<keyword evidence="13 27" id="KW-0812">Transmembrane</keyword>
<evidence type="ECO:0000256" key="18">
    <source>
        <dbReference type="ARBA" id="ARBA00022989"/>
    </source>
</evidence>
<evidence type="ECO:0000256" key="24">
    <source>
        <dbReference type="ARBA" id="ARBA00044770"/>
    </source>
</evidence>
<feature type="compositionally biased region" description="Low complexity" evidence="26">
    <location>
        <begin position="831"/>
        <end position="843"/>
    </location>
</feature>
<dbReference type="GO" id="GO:0006508">
    <property type="term" value="P:proteolysis"/>
    <property type="evidence" value="ECO:0007669"/>
    <property type="project" value="UniProtKB-KW"/>
</dbReference>
<feature type="region of interest" description="Disordered" evidence="26">
    <location>
        <begin position="1"/>
        <end position="34"/>
    </location>
</feature>
<keyword evidence="11 31" id="KW-0328">Glycosyltransferase</keyword>
<dbReference type="EC" id="3.4.16.4" evidence="5"/>
<evidence type="ECO:0000256" key="5">
    <source>
        <dbReference type="ARBA" id="ARBA00012448"/>
    </source>
</evidence>
<dbReference type="PANTHER" id="PTHR32282">
    <property type="entry name" value="BINDING PROTEIN TRANSPEPTIDASE, PUTATIVE-RELATED"/>
    <property type="match status" value="1"/>
</dbReference>
<keyword evidence="17" id="KW-0573">Peptidoglycan synthesis</keyword>
<accession>A0A840VLE8</accession>
<keyword evidence="32" id="KW-1185">Reference proteome</keyword>
<feature type="compositionally biased region" description="Basic and acidic residues" evidence="26">
    <location>
        <begin position="15"/>
        <end position="25"/>
    </location>
</feature>
<keyword evidence="9" id="KW-0121">Carboxypeptidase</keyword>
<keyword evidence="19 27" id="KW-0472">Membrane</keyword>
<evidence type="ECO:0000256" key="14">
    <source>
        <dbReference type="ARBA" id="ARBA00022801"/>
    </source>
</evidence>
<evidence type="ECO:0000256" key="8">
    <source>
        <dbReference type="ARBA" id="ARBA00022519"/>
    </source>
</evidence>
<dbReference type="InterPro" id="IPR031376">
    <property type="entry name" value="PCB_OB"/>
</dbReference>
<proteinExistence type="inferred from homology"/>
<dbReference type="GO" id="GO:0008360">
    <property type="term" value="P:regulation of cell shape"/>
    <property type="evidence" value="ECO:0007669"/>
    <property type="project" value="UniProtKB-KW"/>
</dbReference>
<dbReference type="GO" id="GO:0009002">
    <property type="term" value="F:serine-type D-Ala-D-Ala carboxypeptidase activity"/>
    <property type="evidence" value="ECO:0007669"/>
    <property type="project" value="UniProtKB-EC"/>
</dbReference>
<dbReference type="Gene3D" id="1.10.3810.10">
    <property type="entry name" value="Biosynthetic peptidoglycan transglycosylase-like"/>
    <property type="match status" value="1"/>
</dbReference>
<dbReference type="GO" id="GO:0008955">
    <property type="term" value="F:peptidoglycan glycosyltransferase activity"/>
    <property type="evidence" value="ECO:0007669"/>
    <property type="project" value="UniProtKB-EC"/>
</dbReference>
<dbReference type="SUPFAM" id="SSF56601">
    <property type="entry name" value="beta-lactamase/transpeptidase-like"/>
    <property type="match status" value="1"/>
</dbReference>
<sequence length="854" mass="90649">MSDPRDSFSAGERLAPPRRDPDHQPRAPRPPRGPRKRGLLGAVFGFLVSGLYRLVFLGIVLGLIGGGIAFFYFSAGLPSIDSLKTYKPPLESRVFASDFQLVSELGSQHSVYVTYDQIPPMVGQAFISAEDKLFWVEPGVNPAAMLRAAITDITLIGSGRRPIGASTITQQVVKNMLLDNHITFGTKIKEALLAMRVSQAMTKQQVLTLYLNEVDLGHNSFGIAAAAMTYFDKPLSQIDIAQAATLAALPKAPTNYDPFLHPADSLQRRNFIISRMLADGAITQAQADAATAEPLLPRAGVTTQGVVNGGYFADAVKAQLVQKFGADMVNTGGLVVHTSLDPKLQQAATDAVRDGLEQYDHNYAGWHGRVAHVDDADLSGNWQADLAKQAKPPGMRQSWRLGIVLQAAGQTARIGSIDPATGNPQTGDLPLANMRWARPPVNGGFGPRPSAVSDVLHQGDIVMVSGGAKLDLEQIPSIQGALISMDPVTGRVLAMVGGWSHDISPFNRVTQAQRQPGSSVKPLVYLTAMEQGIQPDAPVLDGPFVVQLPDGTVYRPGNYEQTFQGPVPIFHALEQSLNLATLHLTQQIGLKNVATTFQNFGIVDQMPPYYPSAIGAIDTTLWKMAAAYATLDQYGRQVTPSLIDSVTNPDGTVLYQAPGQVCDNCVNNADPGQMPQLNLSGQQVADPDSVYQIVTMMKGVVQRGTGKLAVAGISQPVAGKTGTTNNFNDAWFIGFTPGIVTGCWIGFDTPASLGKDQTGGNVCGPIWNEYMKVALADQPNVDFAAPQGMTLQQAAEPDGTMVSEAFKPGESPGAQAQNGLLGGTDNGAPGGTAPAQPGTPAQPSTIDNSLGGLY</sequence>
<dbReference type="SUPFAM" id="SSF53955">
    <property type="entry name" value="Lysozyme-like"/>
    <property type="match status" value="1"/>
</dbReference>
<evidence type="ECO:0000256" key="15">
    <source>
        <dbReference type="ARBA" id="ARBA00022960"/>
    </source>
</evidence>
<comment type="similarity">
    <text evidence="3">In the C-terminal section; belongs to the transpeptidase family.</text>
</comment>
<comment type="similarity">
    <text evidence="4">In the N-terminal section; belongs to the glycosyltransferase 51 family.</text>
</comment>
<evidence type="ECO:0000313" key="32">
    <source>
        <dbReference type="Proteomes" id="UP000553706"/>
    </source>
</evidence>
<keyword evidence="22" id="KW-0961">Cell wall biogenesis/degradation</keyword>
<evidence type="ECO:0000256" key="19">
    <source>
        <dbReference type="ARBA" id="ARBA00023136"/>
    </source>
</evidence>
<dbReference type="GO" id="GO:0046677">
    <property type="term" value="P:response to antibiotic"/>
    <property type="evidence" value="ECO:0007669"/>
    <property type="project" value="UniProtKB-KW"/>
</dbReference>
<keyword evidence="18 27" id="KW-1133">Transmembrane helix</keyword>
<dbReference type="InterPro" id="IPR001264">
    <property type="entry name" value="Glyco_trans_51"/>
</dbReference>
<keyword evidence="16" id="KW-0735">Signal-anchor</keyword>
<dbReference type="EMBL" id="JACHFJ010000002">
    <property type="protein sequence ID" value="MBB5372300.1"/>
    <property type="molecule type" value="Genomic_DNA"/>
</dbReference>
<evidence type="ECO:0000256" key="26">
    <source>
        <dbReference type="SAM" id="MobiDB-lite"/>
    </source>
</evidence>
<evidence type="ECO:0000256" key="20">
    <source>
        <dbReference type="ARBA" id="ARBA00023251"/>
    </source>
</evidence>
<evidence type="ECO:0000256" key="13">
    <source>
        <dbReference type="ARBA" id="ARBA00022692"/>
    </source>
</evidence>
<dbReference type="UniPathway" id="UPA00219"/>
<keyword evidence="20" id="KW-0046">Antibiotic resistance</keyword>
<protein>
    <recommendedName>
        <fullName evidence="6">Penicillin-binding protein 1A</fullName>
        <ecNumber evidence="24">2.4.99.28</ecNumber>
        <ecNumber evidence="5">3.4.16.4</ecNumber>
    </recommendedName>
</protein>
<evidence type="ECO:0000256" key="22">
    <source>
        <dbReference type="ARBA" id="ARBA00023316"/>
    </source>
</evidence>
<feature type="domain" description="Penicillin-binding protein OB-like" evidence="30">
    <location>
        <begin position="366"/>
        <end position="478"/>
    </location>
</feature>
<keyword evidence="15" id="KW-0133">Cell shape</keyword>
<keyword evidence="7" id="KW-1003">Cell membrane</keyword>
<comment type="catalytic activity">
    <reaction evidence="25">
        <text>[GlcNAc-(1-&gt;4)-Mur2Ac(oyl-L-Ala-gamma-D-Glu-L-Lys-D-Ala-D-Ala)](n)-di-trans,octa-cis-undecaprenyl diphosphate + beta-D-GlcNAc-(1-&gt;4)-Mur2Ac(oyl-L-Ala-gamma-D-Glu-L-Lys-D-Ala-D-Ala)-di-trans,octa-cis-undecaprenyl diphosphate = [GlcNAc-(1-&gt;4)-Mur2Ac(oyl-L-Ala-gamma-D-Glu-L-Lys-D-Ala-D-Ala)](n+1)-di-trans,octa-cis-undecaprenyl diphosphate + di-trans,octa-cis-undecaprenyl diphosphate + H(+)</text>
        <dbReference type="Rhea" id="RHEA:23708"/>
        <dbReference type="Rhea" id="RHEA-COMP:9602"/>
        <dbReference type="Rhea" id="RHEA-COMP:9603"/>
        <dbReference type="ChEBI" id="CHEBI:15378"/>
        <dbReference type="ChEBI" id="CHEBI:58405"/>
        <dbReference type="ChEBI" id="CHEBI:60033"/>
        <dbReference type="ChEBI" id="CHEBI:78435"/>
        <dbReference type="EC" id="2.4.99.28"/>
    </reaction>
</comment>
<evidence type="ECO:0000256" key="3">
    <source>
        <dbReference type="ARBA" id="ARBA00007090"/>
    </source>
</evidence>
<evidence type="ECO:0000256" key="21">
    <source>
        <dbReference type="ARBA" id="ARBA00023268"/>
    </source>
</evidence>
<feature type="domain" description="Glycosyl transferase family 51" evidence="29">
    <location>
        <begin position="101"/>
        <end position="276"/>
    </location>
</feature>
<dbReference type="NCBIfam" id="TIGR02074">
    <property type="entry name" value="PBP_1a_fam"/>
    <property type="match status" value="1"/>
</dbReference>
<evidence type="ECO:0000259" key="30">
    <source>
        <dbReference type="Pfam" id="PF17092"/>
    </source>
</evidence>
<keyword evidence="8" id="KW-0997">Cell inner membrane</keyword>
<feature type="region of interest" description="Disordered" evidence="26">
    <location>
        <begin position="806"/>
        <end position="854"/>
    </location>
</feature>
<dbReference type="InterPro" id="IPR023346">
    <property type="entry name" value="Lysozyme-like_dom_sf"/>
</dbReference>
<dbReference type="Gene3D" id="3.40.710.10">
    <property type="entry name" value="DD-peptidase/beta-lactamase superfamily"/>
    <property type="match status" value="2"/>
</dbReference>
<dbReference type="InterPro" id="IPR001460">
    <property type="entry name" value="PCN-bd_Tpept"/>
</dbReference>
<evidence type="ECO:0000256" key="25">
    <source>
        <dbReference type="ARBA" id="ARBA00049902"/>
    </source>
</evidence>
<dbReference type="InterPro" id="IPR012338">
    <property type="entry name" value="Beta-lactam/transpept-like"/>
</dbReference>
<evidence type="ECO:0000259" key="28">
    <source>
        <dbReference type="Pfam" id="PF00905"/>
    </source>
</evidence>
<dbReference type="GO" id="GO:0009252">
    <property type="term" value="P:peptidoglycan biosynthetic process"/>
    <property type="evidence" value="ECO:0007669"/>
    <property type="project" value="UniProtKB-UniPathway"/>
</dbReference>
<dbReference type="GO" id="GO:0071555">
    <property type="term" value="P:cell wall organization"/>
    <property type="evidence" value="ECO:0007669"/>
    <property type="project" value="UniProtKB-KW"/>
</dbReference>
<reference evidence="31 32" key="1">
    <citation type="submission" date="2020-08" db="EMBL/GenBank/DDBJ databases">
        <title>Genomic Encyclopedia of Type Strains, Phase IV (KMG-IV): sequencing the most valuable type-strain genomes for metagenomic binning, comparative biology and taxonomic classification.</title>
        <authorList>
            <person name="Goeker M."/>
        </authorList>
    </citation>
    <scope>NUCLEOTIDE SEQUENCE [LARGE SCALE GENOMIC DNA]</scope>
    <source>
        <strain evidence="31 32">DSM 27026</strain>
    </source>
</reference>
<feature type="domain" description="Penicillin-binding protein transpeptidase" evidence="28">
    <location>
        <begin position="481"/>
        <end position="737"/>
    </location>
</feature>
<evidence type="ECO:0000256" key="11">
    <source>
        <dbReference type="ARBA" id="ARBA00022676"/>
    </source>
</evidence>
<evidence type="ECO:0000256" key="2">
    <source>
        <dbReference type="ARBA" id="ARBA00004752"/>
    </source>
</evidence>
<dbReference type="Pfam" id="PF00905">
    <property type="entry name" value="Transpeptidase"/>
    <property type="match status" value="1"/>
</dbReference>
<evidence type="ECO:0000256" key="27">
    <source>
        <dbReference type="SAM" id="Phobius"/>
    </source>
</evidence>
<dbReference type="RefSeq" id="WP_183265316.1">
    <property type="nucleotide sequence ID" value="NZ_JACHFJ010000002.1"/>
</dbReference>
<evidence type="ECO:0000256" key="9">
    <source>
        <dbReference type="ARBA" id="ARBA00022645"/>
    </source>
</evidence>
<evidence type="ECO:0000256" key="10">
    <source>
        <dbReference type="ARBA" id="ARBA00022670"/>
    </source>
</evidence>
<evidence type="ECO:0000256" key="4">
    <source>
        <dbReference type="ARBA" id="ARBA00007739"/>
    </source>
</evidence>
<dbReference type="Pfam" id="PF17092">
    <property type="entry name" value="PCB_OB"/>
    <property type="match status" value="1"/>
</dbReference>